<dbReference type="InterPro" id="IPR006175">
    <property type="entry name" value="YjgF/YER057c/UK114"/>
</dbReference>
<dbReference type="InterPro" id="IPR019897">
    <property type="entry name" value="RidA_CS"/>
</dbReference>
<dbReference type="EMBL" id="UAWC01000013">
    <property type="protein sequence ID" value="SQB34566.1"/>
    <property type="molecule type" value="Genomic_DNA"/>
</dbReference>
<dbReference type="Proteomes" id="UP000528432">
    <property type="component" value="Unassembled WGS sequence"/>
</dbReference>
<reference evidence="3 5" key="1">
    <citation type="submission" date="2016-10" db="EMBL/GenBank/DDBJ databases">
        <authorList>
            <person name="Varghese N."/>
            <person name="Submissions S."/>
        </authorList>
    </citation>
    <scope>NUCLEOTIDE SEQUENCE [LARGE SCALE GENOMIC DNA]</scope>
    <source>
        <strain evidence="3 5">NLAE-zl-C224</strain>
    </source>
</reference>
<dbReference type="OrthoDB" id="9803101at2"/>
<protein>
    <submittedName>
        <fullName evidence="3">2-iminobutanoate/2-iminopropanoate deaminase</fullName>
    </submittedName>
    <submittedName>
        <fullName evidence="4">Putative endoribonuclease L-PSP</fullName>
        <ecNumber evidence="4">3.5.4.-</ecNumber>
    </submittedName>
</protein>
<evidence type="ECO:0000313" key="5">
    <source>
        <dbReference type="Proteomes" id="UP000198811"/>
    </source>
</evidence>
<dbReference type="Pfam" id="PF01042">
    <property type="entry name" value="Ribonuc_L-PSP"/>
    <property type="match status" value="1"/>
</dbReference>
<dbReference type="InterPro" id="IPR035959">
    <property type="entry name" value="RutC-like_sf"/>
</dbReference>
<proteinExistence type="inferred from homology"/>
<dbReference type="AlphaFoldDB" id="A0A239ZDF7"/>
<name>A0A239ZDF7_CLOCO</name>
<dbReference type="STRING" id="1494.SAMN05216497_10722"/>
<accession>A0A239ZDF7</accession>
<dbReference type="PROSITE" id="PS01094">
    <property type="entry name" value="UPF0076"/>
    <property type="match status" value="1"/>
</dbReference>
<dbReference type="PANTHER" id="PTHR11803:SF39">
    <property type="entry name" value="2-IMINOBUTANOATE_2-IMINOPROPANOATE DEAMINASE"/>
    <property type="match status" value="1"/>
</dbReference>
<keyword evidence="5" id="KW-1185">Reference proteome</keyword>
<dbReference type="RefSeq" id="WP_089865162.1">
    <property type="nucleotide sequence ID" value="NZ_CP173238.1"/>
</dbReference>
<dbReference type="EC" id="3.5.4.-" evidence="4"/>
<comment type="similarity">
    <text evidence="1">Belongs to the RutC family.</text>
</comment>
<evidence type="ECO:0000256" key="1">
    <source>
        <dbReference type="ARBA" id="ARBA00010552"/>
    </source>
</evidence>
<dbReference type="PANTHER" id="PTHR11803">
    <property type="entry name" value="2-IMINOBUTANOATE/2-IMINOPROPANOATE DEAMINASE RIDA"/>
    <property type="match status" value="1"/>
</dbReference>
<keyword evidence="4" id="KW-0378">Hydrolase</keyword>
<dbReference type="CDD" id="cd00448">
    <property type="entry name" value="YjgF_YER057c_UK114_family"/>
    <property type="match status" value="1"/>
</dbReference>
<dbReference type="GO" id="GO:0005829">
    <property type="term" value="C:cytosol"/>
    <property type="evidence" value="ECO:0007669"/>
    <property type="project" value="TreeGrafter"/>
</dbReference>
<evidence type="ECO:0000313" key="2">
    <source>
        <dbReference type="EMBL" id="NOH15327.1"/>
    </source>
</evidence>
<reference evidence="4 6" key="2">
    <citation type="submission" date="2018-06" db="EMBL/GenBank/DDBJ databases">
        <authorList>
            <consortium name="Pathogen Informatics"/>
            <person name="Doyle S."/>
        </authorList>
    </citation>
    <scope>NUCLEOTIDE SEQUENCE [LARGE SCALE GENOMIC DNA]</scope>
    <source>
        <strain evidence="4 6">NCTC13028</strain>
    </source>
</reference>
<organism evidence="4 6">
    <name type="scientific">Clostridium cochlearium</name>
    <dbReference type="NCBI Taxonomy" id="1494"/>
    <lineage>
        <taxon>Bacteria</taxon>
        <taxon>Bacillati</taxon>
        <taxon>Bacillota</taxon>
        <taxon>Clostridia</taxon>
        <taxon>Eubacteriales</taxon>
        <taxon>Clostridiaceae</taxon>
        <taxon>Clostridium</taxon>
    </lineage>
</organism>
<evidence type="ECO:0000313" key="4">
    <source>
        <dbReference type="EMBL" id="SQB34566.1"/>
    </source>
</evidence>
<dbReference type="SUPFAM" id="SSF55298">
    <property type="entry name" value="YjgF-like"/>
    <property type="match status" value="1"/>
</dbReference>
<dbReference type="Gene3D" id="3.30.1330.40">
    <property type="entry name" value="RutC-like"/>
    <property type="match status" value="1"/>
</dbReference>
<dbReference type="EMBL" id="JABFIF010000003">
    <property type="protein sequence ID" value="NOH15327.1"/>
    <property type="molecule type" value="Genomic_DNA"/>
</dbReference>
<dbReference type="GO" id="GO:0019239">
    <property type="term" value="F:deaminase activity"/>
    <property type="evidence" value="ECO:0007669"/>
    <property type="project" value="TreeGrafter"/>
</dbReference>
<dbReference type="FunFam" id="3.30.1330.40:FF:000001">
    <property type="entry name" value="L-PSP family endoribonuclease"/>
    <property type="match status" value="1"/>
</dbReference>
<dbReference type="NCBIfam" id="TIGR00004">
    <property type="entry name" value="Rid family detoxifying hydrolase"/>
    <property type="match status" value="1"/>
</dbReference>
<evidence type="ECO:0000313" key="6">
    <source>
        <dbReference type="Proteomes" id="UP000250223"/>
    </source>
</evidence>
<gene>
    <name evidence="4" type="primary">yabJ_2</name>
    <name evidence="2" type="ORF">HMJ28_02820</name>
    <name evidence="4" type="ORF">NCTC13028_01480</name>
    <name evidence="3" type="ORF">SAMN05216497_10722</name>
</gene>
<dbReference type="GeneID" id="70576417"/>
<dbReference type="EMBL" id="FNGL01000007">
    <property type="protein sequence ID" value="SDL10018.1"/>
    <property type="molecule type" value="Genomic_DNA"/>
</dbReference>
<dbReference type="Proteomes" id="UP000250223">
    <property type="component" value="Unassembled WGS sequence"/>
</dbReference>
<reference evidence="2 7" key="3">
    <citation type="submission" date="2020-05" db="EMBL/GenBank/DDBJ databases">
        <title>Draft genome sequence of Clostridium cochlearium strain AGROS13 isolated from a sheep dairy farm in New Zealand.</title>
        <authorList>
            <person name="Gupta T.B."/>
            <person name="Jauregui R."/>
            <person name="Risson A.N."/>
            <person name="Brightwell G."/>
            <person name="Maclean P."/>
        </authorList>
    </citation>
    <scope>NUCLEOTIDE SEQUENCE [LARGE SCALE GENOMIC DNA]</scope>
    <source>
        <strain evidence="2 7">AGROS13</strain>
    </source>
</reference>
<dbReference type="InterPro" id="IPR006056">
    <property type="entry name" value="RidA"/>
</dbReference>
<sequence>MKKEIVNCKSAAPARGPYSHAVKVGNLLFISGRTPSNLKTGELLDTNVKDATKLAIENLKLILEDAGSSLKNVVKTTVFIRDMADFEEVNKVYCEYFKVDPPARSCVEIGKLPRNAAVEIEAIAVI</sequence>
<dbReference type="Proteomes" id="UP000198811">
    <property type="component" value="Unassembled WGS sequence"/>
</dbReference>
<evidence type="ECO:0000313" key="7">
    <source>
        <dbReference type="Proteomes" id="UP000528432"/>
    </source>
</evidence>
<evidence type="ECO:0000313" key="3">
    <source>
        <dbReference type="EMBL" id="SDL10018.1"/>
    </source>
</evidence>